<proteinExistence type="predicted"/>
<evidence type="ECO:0000313" key="3">
    <source>
        <dbReference type="Proteomes" id="UP001073227"/>
    </source>
</evidence>
<feature type="chain" id="PRO_5046625861" evidence="1">
    <location>
        <begin position="23"/>
        <end position="204"/>
    </location>
</feature>
<dbReference type="InterPro" id="IPR010321">
    <property type="entry name" value="DUF922"/>
</dbReference>
<name>A0ABT3Z698_9HYPH</name>
<dbReference type="Pfam" id="PF06037">
    <property type="entry name" value="DUF922"/>
    <property type="match status" value="1"/>
</dbReference>
<dbReference type="Proteomes" id="UP001073227">
    <property type="component" value="Unassembled WGS sequence"/>
</dbReference>
<evidence type="ECO:0000313" key="2">
    <source>
        <dbReference type="EMBL" id="MCY0147293.1"/>
    </source>
</evidence>
<evidence type="ECO:0000256" key="1">
    <source>
        <dbReference type="SAM" id="SignalP"/>
    </source>
</evidence>
<sequence>MRPVRFAVSALILCLTAPSAHAEPVIKKSYSYFNVGGHTAEELEAELAEHGPQVSDTGTRHSGATRIKMGGSVTYQASGSSCRVKDAVVELETHLTLPRWTNRSRANRNTVLIWDTLSSDIKRHEERHAEIARQWARKLERALETLRPQSDCKKMAARVDAKTKAIVDKHAADQQRFDRVEAVSFERRMSRMLRYKAQQQKNGG</sequence>
<dbReference type="PIRSF" id="PIRSF010521">
    <property type="entry name" value="DUF922_bac"/>
    <property type="match status" value="1"/>
</dbReference>
<dbReference type="RefSeq" id="WP_267652896.1">
    <property type="nucleotide sequence ID" value="NZ_JAOVZR010000001.1"/>
</dbReference>
<gene>
    <name evidence="2" type="ORF">OEG84_06095</name>
</gene>
<dbReference type="EMBL" id="JAOVZR010000001">
    <property type="protein sequence ID" value="MCY0147293.1"/>
    <property type="molecule type" value="Genomic_DNA"/>
</dbReference>
<keyword evidence="3" id="KW-1185">Reference proteome</keyword>
<reference evidence="2" key="1">
    <citation type="submission" date="2022-10" db="EMBL/GenBank/DDBJ databases">
        <title>Hoeflea sp. G2-23, isolated from marine algae.</title>
        <authorList>
            <person name="Kristyanto S."/>
            <person name="Kim J.M."/>
            <person name="Jeon C.O."/>
        </authorList>
    </citation>
    <scope>NUCLEOTIDE SEQUENCE</scope>
    <source>
        <strain evidence="2">G2-23</strain>
    </source>
</reference>
<feature type="signal peptide" evidence="1">
    <location>
        <begin position="1"/>
        <end position="22"/>
    </location>
</feature>
<keyword evidence="1" id="KW-0732">Signal</keyword>
<organism evidence="2 3">
    <name type="scientific">Hoeflea algicola</name>
    <dbReference type="NCBI Taxonomy" id="2983763"/>
    <lineage>
        <taxon>Bacteria</taxon>
        <taxon>Pseudomonadati</taxon>
        <taxon>Pseudomonadota</taxon>
        <taxon>Alphaproteobacteria</taxon>
        <taxon>Hyphomicrobiales</taxon>
        <taxon>Rhizobiaceae</taxon>
        <taxon>Hoeflea</taxon>
    </lineage>
</organism>
<accession>A0ABT3Z698</accession>
<protein>
    <submittedName>
        <fullName evidence="2">DUF922 domain-containing protein</fullName>
    </submittedName>
</protein>
<comment type="caution">
    <text evidence="2">The sequence shown here is derived from an EMBL/GenBank/DDBJ whole genome shotgun (WGS) entry which is preliminary data.</text>
</comment>